<dbReference type="InterPro" id="IPR003594">
    <property type="entry name" value="HATPase_dom"/>
</dbReference>
<sequence>MVGGKQRRRFSFTATIFVLLVAAGITTIAVKYYCYATSPPTDVIVLQQMLFYPGKSAKPPPVDAIGWTRVTLPQNWRDAGITEKQGWYAMDLEFKVPPNRLWGMYLPRVTSNVLAYINGEAIGRGGRFRRPVARNSNRPLYFSIPNGFLQSGSNRITLRVKAATGMTGYLGSVYLGPDELVRPVFQRLFRLRVNVVEVITASLVLVAVLMLGLWSVRRKDSLMLWFSMICLIWALHNLNLLVVEIPVSVRSWESLRYLSVGWFSVLLVMFMHRFLGLRYPVLEILVYAVALIGSIVMFSISDIGDFFRFTNQVWIPGALLLGVYPAIRVALAWWKSGDTEYFVVMFTGLPILPVSIHDWLHLNGYIQRDHGLLMQYSAATMLLGFTVMLLMRYAHALNASEQLTNTLEARVEEKGRQLEANYQQMQKLEHDRVLSDERERIMRDMHDGVGGHLVSALAMTESKTLEAGKFKNMLGNALMDLRLMIDSLDQTEGDLTSVLGVLRSRLQPALEESGITVQWQVADIPVIADLGPSRILQIMRILQEAITNVLKHAGARVLTISTGRTGDSVFIEIRDNGAGIRPPETRGHGLRNMHYRASRANIGLKIEAADPGTRVCITVPLGSVDPQ</sequence>
<feature type="transmembrane region" description="Helical" evidence="3">
    <location>
        <begin position="222"/>
        <end position="243"/>
    </location>
</feature>
<organism evidence="5">
    <name type="scientific">hydrothermal vent metagenome</name>
    <dbReference type="NCBI Taxonomy" id="652676"/>
    <lineage>
        <taxon>unclassified sequences</taxon>
        <taxon>metagenomes</taxon>
        <taxon>ecological metagenomes</taxon>
    </lineage>
</organism>
<evidence type="ECO:0000256" key="1">
    <source>
        <dbReference type="ARBA" id="ARBA00022679"/>
    </source>
</evidence>
<dbReference type="PANTHER" id="PTHR24421">
    <property type="entry name" value="NITRATE/NITRITE SENSOR PROTEIN NARX-RELATED"/>
    <property type="match status" value="1"/>
</dbReference>
<dbReference type="SUPFAM" id="SSF55874">
    <property type="entry name" value="ATPase domain of HSP90 chaperone/DNA topoisomerase II/histidine kinase"/>
    <property type="match status" value="1"/>
</dbReference>
<dbReference type="InterPro" id="IPR036890">
    <property type="entry name" value="HATPase_C_sf"/>
</dbReference>
<dbReference type="InterPro" id="IPR008979">
    <property type="entry name" value="Galactose-bd-like_sf"/>
</dbReference>
<keyword evidence="3" id="KW-0472">Membrane</keyword>
<proteinExistence type="predicted"/>
<dbReference type="SMART" id="SM00387">
    <property type="entry name" value="HATPase_c"/>
    <property type="match status" value="1"/>
</dbReference>
<evidence type="ECO:0000313" key="5">
    <source>
        <dbReference type="EMBL" id="VAW74755.1"/>
    </source>
</evidence>
<dbReference type="GO" id="GO:0000160">
    <property type="term" value="P:phosphorelay signal transduction system"/>
    <property type="evidence" value="ECO:0007669"/>
    <property type="project" value="UniProtKB-KW"/>
</dbReference>
<dbReference type="Gene3D" id="1.20.5.1930">
    <property type="match status" value="1"/>
</dbReference>
<dbReference type="EMBL" id="UOFN01000040">
    <property type="protein sequence ID" value="VAW74755.1"/>
    <property type="molecule type" value="Genomic_DNA"/>
</dbReference>
<gene>
    <name evidence="5" type="ORF">MNBD_GAMMA15-1104</name>
</gene>
<dbReference type="InterPro" id="IPR050482">
    <property type="entry name" value="Sensor_HK_TwoCompSys"/>
</dbReference>
<feature type="domain" description="Histidine kinase/HSP90-like ATPase" evidence="4">
    <location>
        <begin position="533"/>
        <end position="623"/>
    </location>
</feature>
<reference evidence="5" key="1">
    <citation type="submission" date="2018-06" db="EMBL/GenBank/DDBJ databases">
        <authorList>
            <person name="Zhirakovskaya E."/>
        </authorList>
    </citation>
    <scope>NUCLEOTIDE SEQUENCE</scope>
</reference>
<dbReference type="SUPFAM" id="SSF49785">
    <property type="entry name" value="Galactose-binding domain-like"/>
    <property type="match status" value="1"/>
</dbReference>
<evidence type="ECO:0000256" key="3">
    <source>
        <dbReference type="SAM" id="Phobius"/>
    </source>
</evidence>
<evidence type="ECO:0000259" key="4">
    <source>
        <dbReference type="SMART" id="SM00387"/>
    </source>
</evidence>
<feature type="transmembrane region" description="Helical" evidence="3">
    <location>
        <begin position="313"/>
        <end position="335"/>
    </location>
</feature>
<dbReference type="Pfam" id="PF02518">
    <property type="entry name" value="HATPase_c"/>
    <property type="match status" value="1"/>
</dbReference>
<accession>A0A3B0Y247</accession>
<keyword evidence="3" id="KW-0812">Transmembrane</keyword>
<dbReference type="Gene3D" id="2.60.120.260">
    <property type="entry name" value="Galactose-binding domain-like"/>
    <property type="match status" value="1"/>
</dbReference>
<dbReference type="Gene3D" id="3.30.565.10">
    <property type="entry name" value="Histidine kinase-like ATPase, C-terminal domain"/>
    <property type="match status" value="1"/>
</dbReference>
<protein>
    <recommendedName>
        <fullName evidence="4">Histidine kinase/HSP90-like ATPase domain-containing protein</fullName>
    </recommendedName>
</protein>
<feature type="transmembrane region" description="Helical" evidence="3">
    <location>
        <begin position="12"/>
        <end position="34"/>
    </location>
</feature>
<evidence type="ECO:0000256" key="2">
    <source>
        <dbReference type="ARBA" id="ARBA00022777"/>
    </source>
</evidence>
<name>A0A3B0Y247_9ZZZZ</name>
<dbReference type="GO" id="GO:0016301">
    <property type="term" value="F:kinase activity"/>
    <property type="evidence" value="ECO:0007669"/>
    <property type="project" value="UniProtKB-KW"/>
</dbReference>
<feature type="transmembrane region" description="Helical" evidence="3">
    <location>
        <begin position="255"/>
        <end position="275"/>
    </location>
</feature>
<feature type="transmembrane region" description="Helical" evidence="3">
    <location>
        <begin position="341"/>
        <end position="360"/>
    </location>
</feature>
<dbReference type="PANTHER" id="PTHR24421:SF58">
    <property type="entry name" value="SIGNAL TRANSDUCTION HISTIDINE-PROTEIN KINASE_PHOSPHATASE UHPB"/>
    <property type="match status" value="1"/>
</dbReference>
<dbReference type="AlphaFoldDB" id="A0A3B0Y247"/>
<feature type="transmembrane region" description="Helical" evidence="3">
    <location>
        <begin position="281"/>
        <end position="301"/>
    </location>
</feature>
<keyword evidence="2" id="KW-0418">Kinase</keyword>
<keyword evidence="3" id="KW-1133">Transmembrane helix</keyword>
<keyword evidence="1" id="KW-0808">Transferase</keyword>
<dbReference type="CDD" id="cd16917">
    <property type="entry name" value="HATPase_UhpB-NarQ-NarX-like"/>
    <property type="match status" value="1"/>
</dbReference>
<feature type="transmembrane region" description="Helical" evidence="3">
    <location>
        <begin position="195"/>
        <end position="216"/>
    </location>
</feature>
<feature type="transmembrane region" description="Helical" evidence="3">
    <location>
        <begin position="372"/>
        <end position="394"/>
    </location>
</feature>